<dbReference type="InterPro" id="IPR001845">
    <property type="entry name" value="HTH_ArsR_DNA-bd_dom"/>
</dbReference>
<dbReference type="PRINTS" id="PR00778">
    <property type="entry name" value="HTHARSR"/>
</dbReference>
<dbReference type="InterPro" id="IPR051011">
    <property type="entry name" value="Metal_resp_trans_reg"/>
</dbReference>
<dbReference type="InterPro" id="IPR036388">
    <property type="entry name" value="WH-like_DNA-bd_sf"/>
</dbReference>
<evidence type="ECO:0000256" key="2">
    <source>
        <dbReference type="ARBA" id="ARBA00023125"/>
    </source>
</evidence>
<keyword evidence="1" id="KW-0805">Transcription regulation</keyword>
<name>A0ABU2M7D2_9ACTN</name>
<dbReference type="PROSITE" id="PS50987">
    <property type="entry name" value="HTH_ARSR_2"/>
    <property type="match status" value="1"/>
</dbReference>
<organism evidence="5 6">
    <name type="scientific">Nocardiopsis lambiniae</name>
    <dbReference type="NCBI Taxonomy" id="3075539"/>
    <lineage>
        <taxon>Bacteria</taxon>
        <taxon>Bacillati</taxon>
        <taxon>Actinomycetota</taxon>
        <taxon>Actinomycetes</taxon>
        <taxon>Streptosporangiales</taxon>
        <taxon>Nocardiopsidaceae</taxon>
        <taxon>Nocardiopsis</taxon>
    </lineage>
</organism>
<evidence type="ECO:0000256" key="1">
    <source>
        <dbReference type="ARBA" id="ARBA00023015"/>
    </source>
</evidence>
<dbReference type="InterPro" id="IPR011991">
    <property type="entry name" value="ArsR-like_HTH"/>
</dbReference>
<dbReference type="SUPFAM" id="SSF46785">
    <property type="entry name" value="Winged helix' DNA-binding domain"/>
    <property type="match status" value="1"/>
</dbReference>
<dbReference type="Proteomes" id="UP001183390">
    <property type="component" value="Unassembled WGS sequence"/>
</dbReference>
<reference evidence="6" key="1">
    <citation type="submission" date="2023-07" db="EMBL/GenBank/DDBJ databases">
        <title>30 novel species of actinomycetes from the DSMZ collection.</title>
        <authorList>
            <person name="Nouioui I."/>
        </authorList>
    </citation>
    <scope>NUCLEOTIDE SEQUENCE [LARGE SCALE GENOMIC DNA]</scope>
    <source>
        <strain evidence="6">DSM 44743</strain>
    </source>
</reference>
<dbReference type="CDD" id="cd00090">
    <property type="entry name" value="HTH_ARSR"/>
    <property type="match status" value="1"/>
</dbReference>
<proteinExistence type="predicted"/>
<evidence type="ECO:0000256" key="3">
    <source>
        <dbReference type="ARBA" id="ARBA00023163"/>
    </source>
</evidence>
<keyword evidence="6" id="KW-1185">Reference proteome</keyword>
<evidence type="ECO:0000313" key="5">
    <source>
        <dbReference type="EMBL" id="MDT0327876.1"/>
    </source>
</evidence>
<dbReference type="SMART" id="SM00418">
    <property type="entry name" value="HTH_ARSR"/>
    <property type="match status" value="1"/>
</dbReference>
<dbReference type="Pfam" id="PF12840">
    <property type="entry name" value="HTH_20"/>
    <property type="match status" value="1"/>
</dbReference>
<sequence length="108" mass="11821">MSGTEVATAFAALGDETRWNILVRLGREPASASALAADLPITRQAVGKHLEVLRAVGLVESRRQGREVVHRAVGGRLSALGRDLQRVGETWERRLASLKELAERDDRP</sequence>
<dbReference type="PANTHER" id="PTHR43132">
    <property type="entry name" value="ARSENICAL RESISTANCE OPERON REPRESSOR ARSR-RELATED"/>
    <property type="match status" value="1"/>
</dbReference>
<keyword evidence="2" id="KW-0238">DNA-binding</keyword>
<gene>
    <name evidence="5" type="ORF">RM479_05570</name>
</gene>
<dbReference type="InterPro" id="IPR036390">
    <property type="entry name" value="WH_DNA-bd_sf"/>
</dbReference>
<feature type="domain" description="HTH arsR-type" evidence="4">
    <location>
        <begin position="1"/>
        <end position="92"/>
    </location>
</feature>
<dbReference type="EMBL" id="JAVREP010000002">
    <property type="protein sequence ID" value="MDT0327876.1"/>
    <property type="molecule type" value="Genomic_DNA"/>
</dbReference>
<comment type="caution">
    <text evidence="5">The sequence shown here is derived from an EMBL/GenBank/DDBJ whole genome shotgun (WGS) entry which is preliminary data.</text>
</comment>
<accession>A0ABU2M7D2</accession>
<protein>
    <submittedName>
        <fullName evidence="5">Metalloregulator ArsR/SmtB family transcription factor</fullName>
    </submittedName>
</protein>
<evidence type="ECO:0000259" key="4">
    <source>
        <dbReference type="PROSITE" id="PS50987"/>
    </source>
</evidence>
<dbReference type="RefSeq" id="WP_311510628.1">
    <property type="nucleotide sequence ID" value="NZ_JAVREP010000002.1"/>
</dbReference>
<dbReference type="PANTHER" id="PTHR43132:SF8">
    <property type="entry name" value="HTH-TYPE TRANSCRIPTIONAL REGULATOR KMTR"/>
    <property type="match status" value="1"/>
</dbReference>
<dbReference type="NCBIfam" id="NF033788">
    <property type="entry name" value="HTH_metalloreg"/>
    <property type="match status" value="1"/>
</dbReference>
<keyword evidence="3" id="KW-0804">Transcription</keyword>
<evidence type="ECO:0000313" key="6">
    <source>
        <dbReference type="Proteomes" id="UP001183390"/>
    </source>
</evidence>
<dbReference type="Gene3D" id="1.10.10.10">
    <property type="entry name" value="Winged helix-like DNA-binding domain superfamily/Winged helix DNA-binding domain"/>
    <property type="match status" value="1"/>
</dbReference>